<evidence type="ECO:0000256" key="1">
    <source>
        <dbReference type="ARBA" id="ARBA00009350"/>
    </source>
</evidence>
<comment type="similarity">
    <text evidence="1 2">Belongs to the UPF0251 family.</text>
</comment>
<name>A0A2A2H0I5_METBR</name>
<dbReference type="PANTHER" id="PTHR37478">
    <property type="match status" value="1"/>
</dbReference>
<evidence type="ECO:0000313" key="3">
    <source>
        <dbReference type="EMBL" id="PAV02902.1"/>
    </source>
</evidence>
<keyword evidence="4" id="KW-1185">Reference proteome</keyword>
<dbReference type="OrthoDB" id="74471at2157"/>
<dbReference type="Proteomes" id="UP000217784">
    <property type="component" value="Unassembled WGS sequence"/>
</dbReference>
<comment type="caution">
    <text evidence="3">The sequence shown here is derived from an EMBL/GenBank/DDBJ whole genome shotgun (WGS) entry which is preliminary data.</text>
</comment>
<sequence length="198" mass="22330">MVRPRRFRRIFQEHQIRCFRPDLEGNADHIDPVEITMDEIEAIRLKDYQDLKQGKAAEIMDVSQPTFHRILNLARGKVAMALIEGKMIKIKGGDFVVDKERYKCKSCSFEWYSPEKEYEKCPDCGSEYIYKISTAEEAQTPPGQLGMGRRRGFGGGMGAGQPRVCKCPNCGYEAPKIPGVPCRNTKCPECGTQLCGAD</sequence>
<protein>
    <recommendedName>
        <fullName evidence="2">UPF0251 protein ASJ80_03595</fullName>
    </recommendedName>
</protein>
<proteinExistence type="inferred from homology"/>
<reference evidence="3 4" key="1">
    <citation type="journal article" date="2017" name="BMC Genomics">
        <title>Genomic analysis of methanogenic archaea reveals a shift towards energy conservation.</title>
        <authorList>
            <person name="Gilmore S.P."/>
            <person name="Henske J.K."/>
            <person name="Sexton J.A."/>
            <person name="Solomon K.V."/>
            <person name="Seppala S."/>
            <person name="Yoo J.I."/>
            <person name="Huyett L.M."/>
            <person name="Pressman A."/>
            <person name="Cogan J.Z."/>
            <person name="Kivenson V."/>
            <person name="Peng X."/>
            <person name="Tan Y."/>
            <person name="Valentine D.L."/>
            <person name="O'Malley M.A."/>
        </authorList>
    </citation>
    <scope>NUCLEOTIDE SEQUENCE [LARGE SCALE GENOMIC DNA]</scope>
    <source>
        <strain evidence="3 4">M.o.H.</strain>
    </source>
</reference>
<dbReference type="AlphaFoldDB" id="A0A2A2H0I5"/>
<organism evidence="3 4">
    <name type="scientific">Methanobacterium bryantii</name>
    <dbReference type="NCBI Taxonomy" id="2161"/>
    <lineage>
        <taxon>Archaea</taxon>
        <taxon>Methanobacteriati</taxon>
        <taxon>Methanobacteriota</taxon>
        <taxon>Methanomada group</taxon>
        <taxon>Methanobacteria</taxon>
        <taxon>Methanobacteriales</taxon>
        <taxon>Methanobacteriaceae</taxon>
        <taxon>Methanobacterium</taxon>
    </lineage>
</organism>
<gene>
    <name evidence="3" type="ORF">ASJ80_03595</name>
</gene>
<dbReference type="PANTHER" id="PTHR37478:SF2">
    <property type="entry name" value="UPF0251 PROTEIN TK0562"/>
    <property type="match status" value="1"/>
</dbReference>
<dbReference type="InterPro" id="IPR002852">
    <property type="entry name" value="UPF0251"/>
</dbReference>
<dbReference type="RefSeq" id="WP_069583214.1">
    <property type="nucleotide sequence ID" value="NZ_LMVM01000041.1"/>
</dbReference>
<evidence type="ECO:0000313" key="4">
    <source>
        <dbReference type="Proteomes" id="UP000217784"/>
    </source>
</evidence>
<dbReference type="Pfam" id="PF02001">
    <property type="entry name" value="DUF134"/>
    <property type="match status" value="1"/>
</dbReference>
<dbReference type="HAMAP" id="MF_00674">
    <property type="entry name" value="UPF0251"/>
    <property type="match status" value="1"/>
</dbReference>
<evidence type="ECO:0000256" key="2">
    <source>
        <dbReference type="HAMAP-Rule" id="MF_00674"/>
    </source>
</evidence>
<accession>A0A2A2H0I5</accession>
<dbReference type="EMBL" id="LMVM01000041">
    <property type="protein sequence ID" value="PAV02902.1"/>
    <property type="molecule type" value="Genomic_DNA"/>
</dbReference>